<organism evidence="1 2">
    <name type="scientific">Carnegiea gigantea</name>
    <dbReference type="NCBI Taxonomy" id="171969"/>
    <lineage>
        <taxon>Eukaryota</taxon>
        <taxon>Viridiplantae</taxon>
        <taxon>Streptophyta</taxon>
        <taxon>Embryophyta</taxon>
        <taxon>Tracheophyta</taxon>
        <taxon>Spermatophyta</taxon>
        <taxon>Magnoliopsida</taxon>
        <taxon>eudicotyledons</taxon>
        <taxon>Gunneridae</taxon>
        <taxon>Pentapetalae</taxon>
        <taxon>Caryophyllales</taxon>
        <taxon>Cactineae</taxon>
        <taxon>Cactaceae</taxon>
        <taxon>Cactoideae</taxon>
        <taxon>Echinocereeae</taxon>
        <taxon>Carnegiea</taxon>
    </lineage>
</organism>
<keyword evidence="2" id="KW-1185">Reference proteome</keyword>
<reference evidence="1" key="1">
    <citation type="submission" date="2022-04" db="EMBL/GenBank/DDBJ databases">
        <title>Carnegiea gigantea Genome sequencing and assembly v2.</title>
        <authorList>
            <person name="Copetti D."/>
            <person name="Sanderson M.J."/>
            <person name="Burquez A."/>
            <person name="Wojciechowski M.F."/>
        </authorList>
    </citation>
    <scope>NUCLEOTIDE SEQUENCE</scope>
    <source>
        <strain evidence="1">SGP5-SGP5p</strain>
        <tissue evidence="1">Aerial part</tissue>
    </source>
</reference>
<evidence type="ECO:0000313" key="2">
    <source>
        <dbReference type="Proteomes" id="UP001153076"/>
    </source>
</evidence>
<dbReference type="AlphaFoldDB" id="A0A9Q1QLT4"/>
<protein>
    <submittedName>
        <fullName evidence="1">Uncharacterized protein</fullName>
    </submittedName>
</protein>
<dbReference type="Proteomes" id="UP001153076">
    <property type="component" value="Unassembled WGS sequence"/>
</dbReference>
<proteinExistence type="predicted"/>
<name>A0A9Q1QLT4_9CARY</name>
<accession>A0A9Q1QLT4</accession>
<gene>
    <name evidence="1" type="ORF">Cgig2_005812</name>
</gene>
<sequence length="162" mass="18010">MAGTFFASSFLKEITKESERLRKKEGFSRDGEKGEETQSVSVTVPACSLNPSFFGNVAMKSDTCHSRNDHLNCRLDIRKLDVILAVFHADVQGNWTYRCCGSLIKQTDHSVPSAPLLFDGLNITAKLASYIWSSPFLARTIHLANIGQWTLLKSSPKVVIFV</sequence>
<evidence type="ECO:0000313" key="1">
    <source>
        <dbReference type="EMBL" id="KAJ8446281.1"/>
    </source>
</evidence>
<dbReference type="EMBL" id="JAKOGI010000057">
    <property type="protein sequence ID" value="KAJ8446281.1"/>
    <property type="molecule type" value="Genomic_DNA"/>
</dbReference>
<comment type="caution">
    <text evidence="1">The sequence shown here is derived from an EMBL/GenBank/DDBJ whole genome shotgun (WGS) entry which is preliminary data.</text>
</comment>